<evidence type="ECO:0000313" key="3">
    <source>
        <dbReference type="Proteomes" id="UP000187609"/>
    </source>
</evidence>
<accession>A0A314L9G9</accession>
<dbReference type="AlphaFoldDB" id="A0A314L9G9"/>
<reference evidence="2" key="1">
    <citation type="submission" date="2016-11" db="EMBL/GenBank/DDBJ databases">
        <title>The genome of Nicotiana attenuata.</title>
        <authorList>
            <person name="Xu S."/>
            <person name="Brockmoeller T."/>
            <person name="Gaquerel E."/>
            <person name="Navarro A."/>
            <person name="Kuhl H."/>
            <person name="Gase K."/>
            <person name="Ling Z."/>
            <person name="Zhou W."/>
            <person name="Kreitzer C."/>
            <person name="Stanke M."/>
            <person name="Tang H."/>
            <person name="Lyons E."/>
            <person name="Pandey P."/>
            <person name="Pandey S.P."/>
            <person name="Timmermann B."/>
            <person name="Baldwin I.T."/>
        </authorList>
    </citation>
    <scope>NUCLEOTIDE SEQUENCE [LARGE SCALE GENOMIC DNA]</scope>
    <source>
        <strain evidence="2">UT</strain>
    </source>
</reference>
<comment type="caution">
    <text evidence="2">The sequence shown here is derived from an EMBL/GenBank/DDBJ whole genome shotgun (WGS) entry which is preliminary data.</text>
</comment>
<dbReference type="Gramene" id="OIT38228">
    <property type="protein sequence ID" value="OIT38228"/>
    <property type="gene ID" value="A4A49_04161"/>
</dbReference>
<proteinExistence type="predicted"/>
<protein>
    <submittedName>
        <fullName evidence="2">Uncharacterized protein</fullName>
    </submittedName>
</protein>
<keyword evidence="3" id="KW-1185">Reference proteome</keyword>
<gene>
    <name evidence="2" type="ORF">A4A49_04161</name>
</gene>
<feature type="compositionally biased region" description="Polar residues" evidence="1">
    <location>
        <begin position="1"/>
        <end position="17"/>
    </location>
</feature>
<feature type="region of interest" description="Disordered" evidence="1">
    <location>
        <begin position="1"/>
        <end position="25"/>
    </location>
</feature>
<name>A0A314L9G9_NICAT</name>
<sequence length="69" mass="8448">MKKPTTTLFLPSHSGDSTPGLRTKRRRCGWRMMKEKLLWDSDRKHRKCFRVQSDRSWNGVNKFRRDRPW</sequence>
<organism evidence="2 3">
    <name type="scientific">Nicotiana attenuata</name>
    <name type="common">Coyote tobacco</name>
    <dbReference type="NCBI Taxonomy" id="49451"/>
    <lineage>
        <taxon>Eukaryota</taxon>
        <taxon>Viridiplantae</taxon>
        <taxon>Streptophyta</taxon>
        <taxon>Embryophyta</taxon>
        <taxon>Tracheophyta</taxon>
        <taxon>Spermatophyta</taxon>
        <taxon>Magnoliopsida</taxon>
        <taxon>eudicotyledons</taxon>
        <taxon>Gunneridae</taxon>
        <taxon>Pentapetalae</taxon>
        <taxon>asterids</taxon>
        <taxon>lamiids</taxon>
        <taxon>Solanales</taxon>
        <taxon>Solanaceae</taxon>
        <taxon>Nicotianoideae</taxon>
        <taxon>Nicotianeae</taxon>
        <taxon>Nicotiana</taxon>
    </lineage>
</organism>
<dbReference type="Proteomes" id="UP000187609">
    <property type="component" value="Unassembled WGS sequence"/>
</dbReference>
<dbReference type="EMBL" id="MJEQ01000225">
    <property type="protein sequence ID" value="OIT38228.1"/>
    <property type="molecule type" value="Genomic_DNA"/>
</dbReference>
<evidence type="ECO:0000313" key="2">
    <source>
        <dbReference type="EMBL" id="OIT38228.1"/>
    </source>
</evidence>
<evidence type="ECO:0000256" key="1">
    <source>
        <dbReference type="SAM" id="MobiDB-lite"/>
    </source>
</evidence>